<sequence length="115" mass="13171">MMHYGTKDWNDSSTSWSGLLELEYIRFLSKYGSVPDAILVGSKTYSNFIVEINRERTIQLDGGVVEDLLYWRGLKIRKANFFSIGIMFLLAGTGIKGEESPGKNQDWTIEERNKK</sequence>
<evidence type="ECO:0000313" key="2">
    <source>
        <dbReference type="EMBL" id="KKN73963.1"/>
    </source>
</evidence>
<evidence type="ECO:0000256" key="1">
    <source>
        <dbReference type="SAM" id="MobiDB-lite"/>
    </source>
</evidence>
<accession>A0A0F9W7E8</accession>
<protein>
    <submittedName>
        <fullName evidence="2">Uncharacterized protein</fullName>
    </submittedName>
</protein>
<gene>
    <name evidence="2" type="ORF">LCGC14_0395280</name>
</gene>
<name>A0A0F9W7E8_9ZZZZ</name>
<proteinExistence type="predicted"/>
<dbReference type="AlphaFoldDB" id="A0A0F9W7E8"/>
<comment type="caution">
    <text evidence="2">The sequence shown here is derived from an EMBL/GenBank/DDBJ whole genome shotgun (WGS) entry which is preliminary data.</text>
</comment>
<feature type="region of interest" description="Disordered" evidence="1">
    <location>
        <begin position="95"/>
        <end position="115"/>
    </location>
</feature>
<organism evidence="2">
    <name type="scientific">marine sediment metagenome</name>
    <dbReference type="NCBI Taxonomy" id="412755"/>
    <lineage>
        <taxon>unclassified sequences</taxon>
        <taxon>metagenomes</taxon>
        <taxon>ecological metagenomes</taxon>
    </lineage>
</organism>
<dbReference type="EMBL" id="LAZR01000334">
    <property type="protein sequence ID" value="KKN73963.1"/>
    <property type="molecule type" value="Genomic_DNA"/>
</dbReference>
<reference evidence="2" key="1">
    <citation type="journal article" date="2015" name="Nature">
        <title>Complex archaea that bridge the gap between prokaryotes and eukaryotes.</title>
        <authorList>
            <person name="Spang A."/>
            <person name="Saw J.H."/>
            <person name="Jorgensen S.L."/>
            <person name="Zaremba-Niedzwiedzka K."/>
            <person name="Martijn J."/>
            <person name="Lind A.E."/>
            <person name="van Eijk R."/>
            <person name="Schleper C."/>
            <person name="Guy L."/>
            <person name="Ettema T.J."/>
        </authorList>
    </citation>
    <scope>NUCLEOTIDE SEQUENCE</scope>
</reference>